<dbReference type="Proteomes" id="UP001162031">
    <property type="component" value="Unassembled WGS sequence"/>
</dbReference>
<keyword evidence="1" id="KW-0808">Transferase</keyword>
<dbReference type="AlphaFoldDB" id="A0AAV0V5F7"/>
<keyword evidence="4" id="KW-1185">Reference proteome</keyword>
<protein>
    <recommendedName>
        <fullName evidence="2">PIPK domain-containing protein</fullName>
    </recommendedName>
</protein>
<dbReference type="CDD" id="cd00139">
    <property type="entry name" value="PIPKc"/>
    <property type="match status" value="1"/>
</dbReference>
<dbReference type="SUPFAM" id="SSF56104">
    <property type="entry name" value="SAICAR synthase-like"/>
    <property type="match status" value="1"/>
</dbReference>
<dbReference type="Pfam" id="PF01504">
    <property type="entry name" value="PIP5K"/>
    <property type="match status" value="1"/>
</dbReference>
<evidence type="ECO:0000256" key="1">
    <source>
        <dbReference type="PROSITE-ProRule" id="PRU00781"/>
    </source>
</evidence>
<dbReference type="InterPro" id="IPR027483">
    <property type="entry name" value="PInositol-4-P-4/5-kinase_C_sf"/>
</dbReference>
<name>A0AAV0V5F7_HYABA</name>
<dbReference type="SMART" id="SM00330">
    <property type="entry name" value="PIPKc"/>
    <property type="match status" value="1"/>
</dbReference>
<organism evidence="3 4">
    <name type="scientific">Hyaloperonospora brassicae</name>
    <name type="common">Brassica downy mildew</name>
    <name type="synonym">Peronospora brassicae</name>
    <dbReference type="NCBI Taxonomy" id="162125"/>
    <lineage>
        <taxon>Eukaryota</taxon>
        <taxon>Sar</taxon>
        <taxon>Stramenopiles</taxon>
        <taxon>Oomycota</taxon>
        <taxon>Peronosporomycetes</taxon>
        <taxon>Peronosporales</taxon>
        <taxon>Peronosporaceae</taxon>
        <taxon>Hyaloperonospora</taxon>
    </lineage>
</organism>
<keyword evidence="1" id="KW-0418">Kinase</keyword>
<dbReference type="Gene3D" id="3.30.810.10">
    <property type="entry name" value="2-Layer Sandwich"/>
    <property type="match status" value="1"/>
</dbReference>
<accession>A0AAV0V5F7</accession>
<dbReference type="GO" id="GO:0016308">
    <property type="term" value="F:1-phosphatidylinositol-4-phosphate 5-kinase activity"/>
    <property type="evidence" value="ECO:0007669"/>
    <property type="project" value="TreeGrafter"/>
</dbReference>
<dbReference type="InterPro" id="IPR027484">
    <property type="entry name" value="PInositol-4-P-5-kinase_N"/>
</dbReference>
<reference evidence="3" key="1">
    <citation type="submission" date="2022-12" db="EMBL/GenBank/DDBJ databases">
        <authorList>
            <person name="Webb A."/>
        </authorList>
    </citation>
    <scope>NUCLEOTIDE SEQUENCE</scope>
    <source>
        <strain evidence="3">Hp1</strain>
    </source>
</reference>
<evidence type="ECO:0000259" key="2">
    <source>
        <dbReference type="PROSITE" id="PS51455"/>
    </source>
</evidence>
<dbReference type="Gene3D" id="3.30.800.10">
    <property type="entry name" value="Phosphatidylinositol Phosphate Kinase II Beta"/>
    <property type="match status" value="1"/>
</dbReference>
<proteinExistence type="predicted"/>
<dbReference type="GO" id="GO:0046854">
    <property type="term" value="P:phosphatidylinositol phosphate biosynthetic process"/>
    <property type="evidence" value="ECO:0007669"/>
    <property type="project" value="TreeGrafter"/>
</dbReference>
<dbReference type="InterPro" id="IPR002498">
    <property type="entry name" value="PInositol-4-P-4/5-kinase_core"/>
</dbReference>
<dbReference type="PANTHER" id="PTHR23086">
    <property type="entry name" value="PHOSPHATIDYLINOSITOL-4-PHOSPHATE 5-KINASE"/>
    <property type="match status" value="1"/>
</dbReference>
<sequence>MRAEKTKLEHVRYNYTACSCSTPAGNVINFEHEQYALTYGMMCGIRASAGLQKPFKQRLTVNDFMRVDKKIFRANARLEHGCKFKDYSPDVFCQVRRRFGIDLADYMLTLSGDFGFIEFMSNSKSGQFFFYSHDGRFMIKTQTKDDSKFLRRILPHYYQFVMENPNTLITRFYGLHRVQMHHMGRKVHFVIMASVFDTSLEIHARFDLKGSRIGRHASTEEYERGSQCVLKDNDLLDKGFRLQMSVAQRAIFLAQLRTDVDFLKRMKIMDYSILIGVHDSAYDVHNNMFAGTQTSNSFKRITAQQEAGCRSLSTPSAVFERKCVQVRPFRAVSTPDEDFVNQQLPSTVSSIADSQAQLALSLPDIFTWNDSCANSDLVDSENKSELNGFASSEEGRGRSFSAASDKRSLSVNRHCAKSLPSMPIHAANTPPLSSRLFDTIPGVKIANSFFCKDEGGIYGRDRYGYKNGCVYFLGIIDILQQYNTRKIAETLYKGLHHNRKHISAVEPEFYGKRFMENIEKHVV</sequence>
<evidence type="ECO:0000313" key="3">
    <source>
        <dbReference type="EMBL" id="CAI5741969.1"/>
    </source>
</evidence>
<gene>
    <name evidence="3" type="ORF">HBR001_LOCUS8747</name>
</gene>
<comment type="caution">
    <text evidence="3">The sequence shown here is derived from an EMBL/GenBank/DDBJ whole genome shotgun (WGS) entry which is preliminary data.</text>
</comment>
<dbReference type="InterPro" id="IPR023610">
    <property type="entry name" value="PInositol-4/5-P-5/4-kinase"/>
</dbReference>
<dbReference type="GO" id="GO:0005886">
    <property type="term" value="C:plasma membrane"/>
    <property type="evidence" value="ECO:0007669"/>
    <property type="project" value="TreeGrafter"/>
</dbReference>
<dbReference type="PROSITE" id="PS51455">
    <property type="entry name" value="PIPK"/>
    <property type="match status" value="1"/>
</dbReference>
<keyword evidence="1" id="KW-0547">Nucleotide-binding</keyword>
<evidence type="ECO:0000313" key="4">
    <source>
        <dbReference type="Proteomes" id="UP001162031"/>
    </source>
</evidence>
<dbReference type="EMBL" id="CANTFL010001456">
    <property type="protein sequence ID" value="CAI5741969.1"/>
    <property type="molecule type" value="Genomic_DNA"/>
</dbReference>
<keyword evidence="1" id="KW-0067">ATP-binding</keyword>
<dbReference type="PANTHER" id="PTHR23086:SF8">
    <property type="entry name" value="PHOSPHATIDYLINOSITOL 5-PHOSPHATE 4-KINASE, ISOFORM A"/>
    <property type="match status" value="1"/>
</dbReference>
<dbReference type="GO" id="GO:0005524">
    <property type="term" value="F:ATP binding"/>
    <property type="evidence" value="ECO:0007669"/>
    <property type="project" value="UniProtKB-UniRule"/>
</dbReference>
<feature type="domain" description="PIPK" evidence="2">
    <location>
        <begin position="25"/>
        <end position="522"/>
    </location>
</feature>